<reference evidence="12" key="1">
    <citation type="journal article" date="2023" name="Commun. Biol.">
        <title>Genome analysis of Parmales, the sister group of diatoms, reveals the evolutionary specialization of diatoms from phago-mixotrophs to photoautotrophs.</title>
        <authorList>
            <person name="Ban H."/>
            <person name="Sato S."/>
            <person name="Yoshikawa S."/>
            <person name="Yamada K."/>
            <person name="Nakamura Y."/>
            <person name="Ichinomiya M."/>
            <person name="Sato N."/>
            <person name="Blanc-Mathieu R."/>
            <person name="Endo H."/>
            <person name="Kuwata A."/>
            <person name="Ogata H."/>
        </authorList>
    </citation>
    <scope>NUCLEOTIDE SEQUENCE [LARGE SCALE GENOMIC DNA]</scope>
</reference>
<feature type="transmembrane region" description="Helical" evidence="9">
    <location>
        <begin position="208"/>
        <end position="227"/>
    </location>
</feature>
<keyword evidence="7 9" id="KW-1133">Transmembrane helix</keyword>
<dbReference type="EMBL" id="BRYA01000437">
    <property type="protein sequence ID" value="GMI48803.1"/>
    <property type="molecule type" value="Genomic_DNA"/>
</dbReference>
<evidence type="ECO:0000256" key="6">
    <source>
        <dbReference type="ARBA" id="ARBA00022840"/>
    </source>
</evidence>
<comment type="subcellular location">
    <subcellularLocation>
        <location evidence="1 9">Membrane</location>
        <topology evidence="1 9">Multi-pass membrane protein</topology>
    </subcellularLocation>
</comment>
<dbReference type="PANTHER" id="PTHR31187">
    <property type="match status" value="1"/>
</dbReference>
<dbReference type="NCBIfam" id="TIGR00769">
    <property type="entry name" value="AAA"/>
    <property type="match status" value="1"/>
</dbReference>
<evidence type="ECO:0000256" key="8">
    <source>
        <dbReference type="ARBA" id="ARBA00023136"/>
    </source>
</evidence>
<accession>A0A9W7GQD9</accession>
<feature type="transmembrane region" description="Helical" evidence="9">
    <location>
        <begin position="410"/>
        <end position="429"/>
    </location>
</feature>
<keyword evidence="4 9" id="KW-0812">Transmembrane</keyword>
<feature type="transmembrane region" description="Helical" evidence="9">
    <location>
        <begin position="435"/>
        <end position="456"/>
    </location>
</feature>
<feature type="transmembrane region" description="Helical" evidence="9">
    <location>
        <begin position="379"/>
        <end position="398"/>
    </location>
</feature>
<evidence type="ECO:0000313" key="12">
    <source>
        <dbReference type="Proteomes" id="UP001165065"/>
    </source>
</evidence>
<feature type="transmembrane region" description="Helical" evidence="9">
    <location>
        <begin position="239"/>
        <end position="258"/>
    </location>
</feature>
<keyword evidence="10" id="KW-0732">Signal</keyword>
<evidence type="ECO:0000256" key="9">
    <source>
        <dbReference type="RuleBase" id="RU363121"/>
    </source>
</evidence>
<feature type="transmembrane region" description="Helical" evidence="9">
    <location>
        <begin position="278"/>
        <end position="297"/>
    </location>
</feature>
<proteinExistence type="inferred from homology"/>
<sequence>MKVLSLFALLSVAHAFSPTARLSPLTATTSFAPRSIPVPPTHNGNLGARKSVLFSTLAADDESKGSFWSKLKNMVPPANERKKLIPLGLIFFCNLFNYTILRDTKDVIMVSNCGAEVIPFLKTYVNLPGAIAFTVLYSKMTDRMSQKNVYRSIVVSFLAFFASFALILYPNAASIHPHAFCNTLAAALPAGCAAPIGILRYWSFSLFYLMAEMWGSVVVSLLFWGFANTVTTVDEAKKYYPLFGMGANIALIFSGQYVRLVSMLRAAAAPGVDGWGMSLKLLMGGVLASGGVMLGLYEHMQRNVMTDPNCVDPNMAPKKSKKKKPKMSMGESFKFLADSKYIRNLATLVVSYGMAINIVEVSWKSKLKQAFADPNAYSAFMGSFSSATGAVTFAMMLIGRSIFAKFGWKVAALVTPTMIGVTGLAFFSLTLFSGFFTPLAAAIGMTPLMLAVYVGAAQNILSKSSKYSLFDPCKEMAYIPLDEESKTKGKAAVDVIGNPLGKSGGAFIQQVLIFGVGSLAASTPYLAAILGLIVFSWFKSASSLSVQFEEAMAKGSEDVVDADVVE</sequence>
<evidence type="ECO:0000256" key="2">
    <source>
        <dbReference type="ARBA" id="ARBA00007127"/>
    </source>
</evidence>
<dbReference type="Pfam" id="PF03219">
    <property type="entry name" value="TLC"/>
    <property type="match status" value="1"/>
</dbReference>
<gene>
    <name evidence="11" type="ORF">TrCOL_g11375</name>
</gene>
<evidence type="ECO:0000256" key="7">
    <source>
        <dbReference type="ARBA" id="ARBA00022989"/>
    </source>
</evidence>
<dbReference type="GO" id="GO:0005471">
    <property type="term" value="F:ATP:ADP antiporter activity"/>
    <property type="evidence" value="ECO:0007669"/>
    <property type="project" value="InterPro"/>
</dbReference>
<evidence type="ECO:0000313" key="11">
    <source>
        <dbReference type="EMBL" id="GMI48803.1"/>
    </source>
</evidence>
<feature type="transmembrane region" description="Helical" evidence="9">
    <location>
        <begin position="341"/>
        <end position="359"/>
    </location>
</feature>
<comment type="similarity">
    <text evidence="2 9">Belongs to the ADP/ATP translocase tlc family.</text>
</comment>
<dbReference type="GO" id="GO:0005524">
    <property type="term" value="F:ATP binding"/>
    <property type="evidence" value="ECO:0007669"/>
    <property type="project" value="UniProtKB-KW"/>
</dbReference>
<protein>
    <recommendedName>
        <fullName evidence="9">ADP,ATP carrier protein</fullName>
    </recommendedName>
</protein>
<keyword evidence="5 9" id="KW-0547">Nucleotide-binding</keyword>
<keyword evidence="6 9" id="KW-0067">ATP-binding</keyword>
<evidence type="ECO:0000256" key="4">
    <source>
        <dbReference type="ARBA" id="ARBA00022692"/>
    </source>
</evidence>
<dbReference type="PANTHER" id="PTHR31187:SF1">
    <property type="entry name" value="ADP,ATP CARRIER PROTEIN 1"/>
    <property type="match status" value="1"/>
</dbReference>
<comment type="caution">
    <text evidence="11">The sequence shown here is derived from an EMBL/GenBank/DDBJ whole genome shotgun (WGS) entry which is preliminary data.</text>
</comment>
<feature type="transmembrane region" description="Helical" evidence="9">
    <location>
        <begin position="511"/>
        <end position="538"/>
    </location>
</feature>
<organism evidence="11 12">
    <name type="scientific">Triparma columacea</name>
    <dbReference type="NCBI Taxonomy" id="722753"/>
    <lineage>
        <taxon>Eukaryota</taxon>
        <taxon>Sar</taxon>
        <taxon>Stramenopiles</taxon>
        <taxon>Ochrophyta</taxon>
        <taxon>Bolidophyceae</taxon>
        <taxon>Parmales</taxon>
        <taxon>Triparmaceae</taxon>
        <taxon>Triparma</taxon>
    </lineage>
</organism>
<keyword evidence="3 9" id="KW-0813">Transport</keyword>
<dbReference type="AlphaFoldDB" id="A0A9W7GQD9"/>
<evidence type="ECO:0000256" key="10">
    <source>
        <dbReference type="SAM" id="SignalP"/>
    </source>
</evidence>
<dbReference type="GO" id="GO:0016020">
    <property type="term" value="C:membrane"/>
    <property type="evidence" value="ECO:0007669"/>
    <property type="project" value="UniProtKB-SubCell"/>
</dbReference>
<name>A0A9W7GQD9_9STRA</name>
<feature type="transmembrane region" description="Helical" evidence="9">
    <location>
        <begin position="84"/>
        <end position="101"/>
    </location>
</feature>
<dbReference type="InterPro" id="IPR004667">
    <property type="entry name" value="ADP_ATP_car_bac_type"/>
</dbReference>
<feature type="transmembrane region" description="Helical" evidence="9">
    <location>
        <begin position="149"/>
        <end position="169"/>
    </location>
</feature>
<dbReference type="Proteomes" id="UP001165065">
    <property type="component" value="Unassembled WGS sequence"/>
</dbReference>
<dbReference type="OrthoDB" id="2190844at2759"/>
<feature type="signal peptide" evidence="10">
    <location>
        <begin position="1"/>
        <end position="15"/>
    </location>
</feature>
<keyword evidence="12" id="KW-1185">Reference proteome</keyword>
<feature type="chain" id="PRO_5040813037" description="ADP,ATP carrier protein" evidence="10">
    <location>
        <begin position="16"/>
        <end position="566"/>
    </location>
</feature>
<evidence type="ECO:0000256" key="1">
    <source>
        <dbReference type="ARBA" id="ARBA00004141"/>
    </source>
</evidence>
<evidence type="ECO:0000256" key="3">
    <source>
        <dbReference type="ARBA" id="ARBA00022448"/>
    </source>
</evidence>
<evidence type="ECO:0000256" key="5">
    <source>
        <dbReference type="ARBA" id="ARBA00022741"/>
    </source>
</evidence>
<keyword evidence="8 9" id="KW-0472">Membrane</keyword>